<dbReference type="GO" id="GO:0008360">
    <property type="term" value="P:regulation of cell shape"/>
    <property type="evidence" value="ECO:0007669"/>
    <property type="project" value="UniProtKB-KW"/>
</dbReference>
<evidence type="ECO:0000256" key="7">
    <source>
        <dbReference type="ARBA" id="ARBA00022984"/>
    </source>
</evidence>
<keyword evidence="2 11" id="KW-1003">Cell membrane</keyword>
<evidence type="ECO:0000256" key="6">
    <source>
        <dbReference type="ARBA" id="ARBA00022960"/>
    </source>
</evidence>
<evidence type="ECO:0000256" key="2">
    <source>
        <dbReference type="ARBA" id="ARBA00022475"/>
    </source>
</evidence>
<dbReference type="GO" id="GO:0015648">
    <property type="term" value="F:lipid-linked peptidoglycan transporter activity"/>
    <property type="evidence" value="ECO:0007669"/>
    <property type="project" value="TreeGrafter"/>
</dbReference>
<comment type="catalytic activity">
    <reaction evidence="11">
        <text>[GlcNAc-(1-&gt;4)-Mur2Ac(oyl-L-Ala-gamma-D-Glu-L-Lys-D-Ala-D-Ala)](n)-di-trans,octa-cis-undecaprenyl diphosphate + beta-D-GlcNAc-(1-&gt;4)-Mur2Ac(oyl-L-Ala-gamma-D-Glu-L-Lys-D-Ala-D-Ala)-di-trans,octa-cis-undecaprenyl diphosphate = [GlcNAc-(1-&gt;4)-Mur2Ac(oyl-L-Ala-gamma-D-Glu-L-Lys-D-Ala-D-Ala)](n+1)-di-trans,octa-cis-undecaprenyl diphosphate + di-trans,octa-cis-undecaprenyl diphosphate + H(+)</text>
        <dbReference type="Rhea" id="RHEA:23708"/>
        <dbReference type="Rhea" id="RHEA-COMP:9602"/>
        <dbReference type="Rhea" id="RHEA-COMP:9603"/>
        <dbReference type="ChEBI" id="CHEBI:15378"/>
        <dbReference type="ChEBI" id="CHEBI:58405"/>
        <dbReference type="ChEBI" id="CHEBI:60033"/>
        <dbReference type="ChEBI" id="CHEBI:78435"/>
        <dbReference type="EC" id="2.4.99.28"/>
    </reaction>
</comment>
<dbReference type="PROSITE" id="PS00428">
    <property type="entry name" value="FTSW_RODA_SPOVE"/>
    <property type="match status" value="1"/>
</dbReference>
<evidence type="ECO:0000313" key="12">
    <source>
        <dbReference type="EMBL" id="SDB84495.1"/>
    </source>
</evidence>
<keyword evidence="6 11" id="KW-0133">Cell shape</keyword>
<organism evidence="12 13">
    <name type="scientific">Acinetobacter boissieri</name>
    <dbReference type="NCBI Taxonomy" id="1219383"/>
    <lineage>
        <taxon>Bacteria</taxon>
        <taxon>Pseudomonadati</taxon>
        <taxon>Pseudomonadota</taxon>
        <taxon>Gammaproteobacteria</taxon>
        <taxon>Moraxellales</taxon>
        <taxon>Moraxellaceae</taxon>
        <taxon>Acinetobacter</taxon>
    </lineage>
</organism>
<evidence type="ECO:0000256" key="1">
    <source>
        <dbReference type="ARBA" id="ARBA00004141"/>
    </source>
</evidence>
<keyword evidence="13" id="KW-1185">Reference proteome</keyword>
<name>A0A1G6GRX8_9GAMM</name>
<dbReference type="RefSeq" id="WP_092746763.1">
    <property type="nucleotide sequence ID" value="NZ_FMYL01000002.1"/>
</dbReference>
<evidence type="ECO:0000256" key="5">
    <source>
        <dbReference type="ARBA" id="ARBA00022692"/>
    </source>
</evidence>
<dbReference type="InterPro" id="IPR018365">
    <property type="entry name" value="Cell_cycle_FtsW-rel_CS"/>
</dbReference>
<dbReference type="InterPro" id="IPR011923">
    <property type="entry name" value="RodA/MrdB"/>
</dbReference>
<evidence type="ECO:0000256" key="10">
    <source>
        <dbReference type="ARBA" id="ARBA00023316"/>
    </source>
</evidence>
<keyword evidence="3 11" id="KW-0328">Glycosyltransferase</keyword>
<dbReference type="UniPathway" id="UPA00219"/>
<keyword evidence="8 11" id="KW-1133">Transmembrane helix</keyword>
<feature type="transmembrane region" description="Helical" evidence="11">
    <location>
        <begin position="292"/>
        <end position="313"/>
    </location>
</feature>
<dbReference type="EC" id="2.4.99.28" evidence="11"/>
<evidence type="ECO:0000256" key="3">
    <source>
        <dbReference type="ARBA" id="ARBA00022676"/>
    </source>
</evidence>
<reference evidence="13" key="1">
    <citation type="submission" date="2016-09" db="EMBL/GenBank/DDBJ databases">
        <authorList>
            <person name="Varghese N."/>
            <person name="Submissions S."/>
        </authorList>
    </citation>
    <scope>NUCLEOTIDE SEQUENCE [LARGE SCALE GENOMIC DNA]</scope>
    <source>
        <strain evidence="13">ANC 4422</strain>
    </source>
</reference>
<feature type="transmembrane region" description="Helical" evidence="11">
    <location>
        <begin position="69"/>
        <end position="87"/>
    </location>
</feature>
<dbReference type="NCBIfam" id="TIGR02210">
    <property type="entry name" value="rodA_shape"/>
    <property type="match status" value="1"/>
</dbReference>
<dbReference type="PANTHER" id="PTHR30474:SF1">
    <property type="entry name" value="PEPTIDOGLYCAN GLYCOSYLTRANSFERASE MRDB"/>
    <property type="match status" value="1"/>
</dbReference>
<comment type="pathway">
    <text evidence="11">Cell wall biogenesis; peptidoglycan biosynthesis.</text>
</comment>
<evidence type="ECO:0000256" key="11">
    <source>
        <dbReference type="HAMAP-Rule" id="MF_02079"/>
    </source>
</evidence>
<dbReference type="GO" id="GO:0032153">
    <property type="term" value="C:cell division site"/>
    <property type="evidence" value="ECO:0007669"/>
    <property type="project" value="TreeGrafter"/>
</dbReference>
<keyword evidence="4 11" id="KW-0808">Transferase</keyword>
<feature type="transmembrane region" description="Helical" evidence="11">
    <location>
        <begin position="180"/>
        <end position="196"/>
    </location>
</feature>
<dbReference type="Pfam" id="PF01098">
    <property type="entry name" value="FTSW_RODA_SPOVE"/>
    <property type="match status" value="1"/>
</dbReference>
<keyword evidence="10 11" id="KW-0961">Cell wall biogenesis/degradation</keyword>
<dbReference type="HAMAP" id="MF_02079">
    <property type="entry name" value="PGT_RodA"/>
    <property type="match status" value="1"/>
</dbReference>
<accession>A0A1G6GRX8</accession>
<dbReference type="STRING" id="1219383.SAMN05421733_10264"/>
<feature type="transmembrane region" description="Helical" evidence="11">
    <location>
        <begin position="203"/>
        <end position="222"/>
    </location>
</feature>
<dbReference type="GO" id="GO:0051301">
    <property type="term" value="P:cell division"/>
    <property type="evidence" value="ECO:0007669"/>
    <property type="project" value="InterPro"/>
</dbReference>
<evidence type="ECO:0000313" key="13">
    <source>
        <dbReference type="Proteomes" id="UP000242501"/>
    </source>
</evidence>
<keyword evidence="9 11" id="KW-0472">Membrane</keyword>
<evidence type="ECO:0000256" key="8">
    <source>
        <dbReference type="ARBA" id="ARBA00022989"/>
    </source>
</evidence>
<dbReference type="GO" id="GO:0005886">
    <property type="term" value="C:plasma membrane"/>
    <property type="evidence" value="ECO:0007669"/>
    <property type="project" value="UniProtKB-SubCell"/>
</dbReference>
<dbReference type="InterPro" id="IPR001182">
    <property type="entry name" value="FtsW/RodA"/>
</dbReference>
<dbReference type="GO" id="GO:0008955">
    <property type="term" value="F:peptidoglycan glycosyltransferase activity"/>
    <property type="evidence" value="ECO:0007669"/>
    <property type="project" value="UniProtKB-UniRule"/>
</dbReference>
<evidence type="ECO:0000256" key="9">
    <source>
        <dbReference type="ARBA" id="ARBA00023136"/>
    </source>
</evidence>
<feature type="transmembrane region" description="Helical" evidence="11">
    <location>
        <begin position="325"/>
        <end position="352"/>
    </location>
</feature>
<dbReference type="Proteomes" id="UP000242501">
    <property type="component" value="Unassembled WGS sequence"/>
</dbReference>
<keyword evidence="5 11" id="KW-0812">Transmembrane</keyword>
<keyword evidence="11" id="KW-0997">Cell inner membrane</keyword>
<dbReference type="AlphaFoldDB" id="A0A1G6GRX8"/>
<comment type="function">
    <text evidence="11">Peptidoglycan polymerase that is essential for cell wall elongation.</text>
</comment>
<feature type="transmembrane region" description="Helical" evidence="11">
    <location>
        <begin position="156"/>
        <end position="174"/>
    </location>
</feature>
<sequence>MPPSSPNTQYKFLRQSPRDGLSTAMKPSAWQRIHIDPWLFSFLLMNACLGLFVLYSASAQDIGLVSKQAMSFGIGFVIMIMIAQVPPKVFQAFSPYLYVCAVLSLAAVKVFGEIRMGAQRWLDIPGVGSVQPSEFMKIGMPMMAAWFLTRYPLPPSFKNVFVTLVLIFVPFILIAEQPDLGTSLLVLGSGIFVLFLSGLSWKLIAVACGAAGIVIPIAWEFLLHDYQRQRVMTLLNPEADALGTGWNIIQSKTAIGSGGFSGKGFLNGTQSHLHFLPEGHTDFVIAAYSEEFGLIGVCILIVLYFAIICRTFQIGMQSFHNYGRLVASAYGLAFFVYVFVNAGMVSGILPVVGVPLPFMSYGGTAIITLMTTFGIVMSIHTHR</sequence>
<dbReference type="OrthoDB" id="9768187at2"/>
<protein>
    <recommendedName>
        <fullName evidence="11">Peptidoglycan glycosyltransferase MrdB</fullName>
        <shortName evidence="11">PGT</shortName>
        <ecNumber evidence="11">2.4.99.28</ecNumber>
    </recommendedName>
    <alternativeName>
        <fullName evidence="11">Cell elongation protein RodA</fullName>
    </alternativeName>
    <alternativeName>
        <fullName evidence="11">Cell wall polymerase</fullName>
    </alternativeName>
    <alternativeName>
        <fullName evidence="11">Peptidoglycan polymerase</fullName>
        <shortName evidence="11">PG polymerase</shortName>
    </alternativeName>
</protein>
<comment type="subcellular location">
    <subcellularLocation>
        <location evidence="11">Cell inner membrane</location>
        <topology evidence="11">Multi-pass membrane protein</topology>
    </subcellularLocation>
    <subcellularLocation>
        <location evidence="1">Membrane</location>
        <topology evidence="1">Multi-pass membrane protein</topology>
    </subcellularLocation>
</comment>
<dbReference type="GO" id="GO:0071555">
    <property type="term" value="P:cell wall organization"/>
    <property type="evidence" value="ECO:0007669"/>
    <property type="project" value="UniProtKB-KW"/>
</dbReference>
<dbReference type="EMBL" id="FMYL01000002">
    <property type="protein sequence ID" value="SDB84495.1"/>
    <property type="molecule type" value="Genomic_DNA"/>
</dbReference>
<keyword evidence="7 11" id="KW-0573">Peptidoglycan synthesis</keyword>
<feature type="transmembrane region" description="Helical" evidence="11">
    <location>
        <begin position="38"/>
        <end position="57"/>
    </location>
</feature>
<dbReference type="PANTHER" id="PTHR30474">
    <property type="entry name" value="CELL CYCLE PROTEIN"/>
    <property type="match status" value="1"/>
</dbReference>
<evidence type="ECO:0000256" key="4">
    <source>
        <dbReference type="ARBA" id="ARBA00022679"/>
    </source>
</evidence>
<proteinExistence type="inferred from homology"/>
<feature type="transmembrane region" description="Helical" evidence="11">
    <location>
        <begin position="93"/>
        <end position="112"/>
    </location>
</feature>
<feature type="transmembrane region" description="Helical" evidence="11">
    <location>
        <begin position="358"/>
        <end position="379"/>
    </location>
</feature>
<dbReference type="GO" id="GO:0009252">
    <property type="term" value="P:peptidoglycan biosynthetic process"/>
    <property type="evidence" value="ECO:0007669"/>
    <property type="project" value="UniProtKB-UniRule"/>
</dbReference>
<comment type="similarity">
    <text evidence="11">Belongs to the SEDS family. MrdB/RodA subfamily.</text>
</comment>
<gene>
    <name evidence="11" type="primary">mrdB</name>
    <name evidence="11" type="synonym">rodA</name>
    <name evidence="12" type="ORF">SAMN05421733_10264</name>
</gene>